<dbReference type="FunFam" id="3.30.160.60:FF:000446">
    <property type="entry name" value="Zinc finger protein"/>
    <property type="match status" value="1"/>
</dbReference>
<dbReference type="InterPro" id="IPR013087">
    <property type="entry name" value="Znf_C2H2_type"/>
</dbReference>
<evidence type="ECO:0000256" key="6">
    <source>
        <dbReference type="SAM" id="MobiDB-lite"/>
    </source>
</evidence>
<dbReference type="GO" id="GO:0008270">
    <property type="term" value="F:zinc ion binding"/>
    <property type="evidence" value="ECO:0007669"/>
    <property type="project" value="UniProtKB-KW"/>
</dbReference>
<keyword evidence="8" id="KW-1185">Reference proteome</keyword>
<dbReference type="GO" id="GO:0000122">
    <property type="term" value="P:negative regulation of transcription by RNA polymerase II"/>
    <property type="evidence" value="ECO:0007669"/>
    <property type="project" value="UniProtKB-ARBA"/>
</dbReference>
<accession>A0A915PKH1</accession>
<evidence type="ECO:0000256" key="5">
    <source>
        <dbReference type="SAM" id="Coils"/>
    </source>
</evidence>
<dbReference type="SMART" id="SM00355">
    <property type="entry name" value="ZnF_C2H2"/>
    <property type="match status" value="5"/>
</dbReference>
<evidence type="ECO:0000256" key="2">
    <source>
        <dbReference type="ARBA" id="ARBA00022771"/>
    </source>
</evidence>
<evidence type="ECO:0000256" key="3">
    <source>
        <dbReference type="ARBA" id="ARBA00022833"/>
    </source>
</evidence>
<evidence type="ECO:0000256" key="1">
    <source>
        <dbReference type="ARBA" id="ARBA00022723"/>
    </source>
</evidence>
<evidence type="ECO:0000313" key="8">
    <source>
        <dbReference type="Proteomes" id="UP000887581"/>
    </source>
</evidence>
<feature type="region of interest" description="Disordered" evidence="6">
    <location>
        <begin position="35"/>
        <end position="56"/>
    </location>
</feature>
<dbReference type="WBParaSite" id="sdigi.contig128.g4903.t1">
    <property type="protein sequence ID" value="sdigi.contig128.g4903.t1"/>
    <property type="gene ID" value="sdigi.contig128.g4903"/>
</dbReference>
<keyword evidence="1" id="KW-0479">Metal-binding</keyword>
<protein>
    <submittedName>
        <fullName evidence="9">C2H2-type domain-containing protein</fullName>
    </submittedName>
</protein>
<dbReference type="SUPFAM" id="SSF57667">
    <property type="entry name" value="beta-beta-alpha zinc fingers"/>
    <property type="match status" value="1"/>
</dbReference>
<dbReference type="PROSITE" id="PS50157">
    <property type="entry name" value="ZINC_FINGER_C2H2_2"/>
    <property type="match status" value="3"/>
</dbReference>
<dbReference type="GO" id="GO:0005634">
    <property type="term" value="C:nucleus"/>
    <property type="evidence" value="ECO:0007669"/>
    <property type="project" value="UniProtKB-ARBA"/>
</dbReference>
<organism evidence="8 9">
    <name type="scientific">Setaria digitata</name>
    <dbReference type="NCBI Taxonomy" id="48799"/>
    <lineage>
        <taxon>Eukaryota</taxon>
        <taxon>Metazoa</taxon>
        <taxon>Ecdysozoa</taxon>
        <taxon>Nematoda</taxon>
        <taxon>Chromadorea</taxon>
        <taxon>Rhabditida</taxon>
        <taxon>Spirurina</taxon>
        <taxon>Spiruromorpha</taxon>
        <taxon>Filarioidea</taxon>
        <taxon>Setariidae</taxon>
        <taxon>Setaria</taxon>
    </lineage>
</organism>
<feature type="coiled-coil region" evidence="5">
    <location>
        <begin position="239"/>
        <end position="273"/>
    </location>
</feature>
<feature type="region of interest" description="Disordered" evidence="6">
    <location>
        <begin position="308"/>
        <end position="370"/>
    </location>
</feature>
<feature type="compositionally biased region" description="Low complexity" evidence="6">
    <location>
        <begin position="341"/>
        <end position="361"/>
    </location>
</feature>
<evidence type="ECO:0000256" key="4">
    <source>
        <dbReference type="PROSITE-ProRule" id="PRU00042"/>
    </source>
</evidence>
<name>A0A915PKH1_9BILA</name>
<sequence length="592" mass="66431">MAKASRENANTVGDISGPSIVDSYTPSWNQLSHVRTQTTRIPRLPPRSNCNNRANKNGCGTSRRSCSLGMDFASFAAAALRNSAVLPCESFDSYWITNAPVQFGLKGVKCTFRFETSFADAEDEAGTLVNGDNRHTVYILWISSCEDPSLLYSCRMDSKIDKVAIRYGQRTPSIVKNMIEGANLSADDPRFTMINLIGEQEMGLFIRLCVTPHDGPSALRLALRTPSAAEWKSHLLMFIQNLQNDLWKERWQRELLEKDALSMKSQIAQMERKRGWLEKELEMLYAVMQQQNPVQSLKVANEVEASLPKREEPLLQPVPTTSTAQITDAQESPKFNEIAVSPKRNSPSSSPTSSVPLKSGSNFKKKRTNRNKDALANDDLLIGVASLLSCAVCPGEVTLRDQDGIKEHFINQHLDGEQGRCRVCTEAVKNSDMLNHMKAHLVKEYACEFCGKKGRKHYLKAHIRIHTGERPYKCEQCARRFADSSTYRRHQMIHTGEKRYSCPVCGRCIARKDNVKTHLRSHVKTISSNASEAAAWMETLLNSLPTKMERNSLAVPPLDSPTSVENNEDQNLLGDFNLLESLKEDEEMSDKS</sequence>
<dbReference type="Gene3D" id="3.30.160.60">
    <property type="entry name" value="Classic Zinc Finger"/>
    <property type="match status" value="3"/>
</dbReference>
<reference evidence="9" key="1">
    <citation type="submission" date="2022-11" db="UniProtKB">
        <authorList>
            <consortium name="WormBaseParasite"/>
        </authorList>
    </citation>
    <scope>IDENTIFICATION</scope>
</reference>
<evidence type="ECO:0000313" key="9">
    <source>
        <dbReference type="WBParaSite" id="sdigi.contig128.g4903.t1"/>
    </source>
</evidence>
<dbReference type="AlphaFoldDB" id="A0A915PKH1"/>
<feature type="domain" description="C2H2-type" evidence="7">
    <location>
        <begin position="472"/>
        <end position="499"/>
    </location>
</feature>
<dbReference type="PANTHER" id="PTHR23235">
    <property type="entry name" value="KRUEPPEL-LIKE TRANSCRIPTION FACTOR"/>
    <property type="match status" value="1"/>
</dbReference>
<keyword evidence="3" id="KW-0862">Zinc</keyword>
<dbReference type="InterPro" id="IPR036236">
    <property type="entry name" value="Znf_C2H2_sf"/>
</dbReference>
<feature type="domain" description="C2H2-type" evidence="7">
    <location>
        <begin position="445"/>
        <end position="471"/>
    </location>
</feature>
<proteinExistence type="predicted"/>
<feature type="compositionally biased region" description="Polar residues" evidence="6">
    <location>
        <begin position="318"/>
        <end position="330"/>
    </location>
</feature>
<dbReference type="Proteomes" id="UP000887581">
    <property type="component" value="Unplaced"/>
</dbReference>
<dbReference type="Pfam" id="PF00096">
    <property type="entry name" value="zf-C2H2"/>
    <property type="match status" value="2"/>
</dbReference>
<evidence type="ECO:0000259" key="7">
    <source>
        <dbReference type="PROSITE" id="PS50157"/>
    </source>
</evidence>
<keyword evidence="2 4" id="KW-0863">Zinc-finger</keyword>
<keyword evidence="5" id="KW-0175">Coiled coil</keyword>
<dbReference type="FunFam" id="3.30.160.60:FF:002343">
    <property type="entry name" value="Zinc finger protein 33A"/>
    <property type="match status" value="1"/>
</dbReference>
<dbReference type="PROSITE" id="PS00028">
    <property type="entry name" value="ZINC_FINGER_C2H2_1"/>
    <property type="match status" value="2"/>
</dbReference>
<feature type="domain" description="C2H2-type" evidence="7">
    <location>
        <begin position="500"/>
        <end position="522"/>
    </location>
</feature>